<sequence length="156" mass="18268">MNDIWEDDIDGSINGQHWEFGERLVLNGIINHHFNQGYLKGIMQAKKMYTSSGFDENYKKCALLGEKAGRLLGLLEGIQFYLEKQGETGENFENIKKWIEKVERGVEINKIFSKEYLELNGLLKYDEHPVLQEFETEIANYLENIKHYECTDILEK</sequence>
<protein>
    <submittedName>
        <fullName evidence="1">Uncharacterized protein</fullName>
    </submittedName>
</protein>
<reference evidence="1 2" key="1">
    <citation type="journal article" date="2021" name="Commun. Biol.">
        <title>Genomic insights into the host specific adaptation of the Pneumocystis genus.</title>
        <authorList>
            <person name="Cisse O.H."/>
            <person name="Ma L."/>
            <person name="Dekker J.P."/>
            <person name="Khil P.P."/>
            <person name="Youn J.-H."/>
            <person name="Brenchley J.M."/>
            <person name="Blair R."/>
            <person name="Pahar B."/>
            <person name="Chabe M."/>
            <person name="Van Rompay K.K.A."/>
            <person name="Keesler R."/>
            <person name="Sukura A."/>
            <person name="Hirsch V."/>
            <person name="Kutty G."/>
            <person name="Liu Y."/>
            <person name="Peng L."/>
            <person name="Chen J."/>
            <person name="Song J."/>
            <person name="Weissenbacher-Lang C."/>
            <person name="Xu J."/>
            <person name="Upham N.S."/>
            <person name="Stajich J.E."/>
            <person name="Cuomo C.A."/>
            <person name="Cushion M.T."/>
            <person name="Kovacs J.A."/>
        </authorList>
    </citation>
    <scope>NUCLEOTIDE SEQUENCE [LARGE SCALE GENOMIC DNA]</scope>
    <source>
        <strain evidence="1 2">RABM</strain>
    </source>
</reference>
<dbReference type="EMBL" id="JABTEG010000002">
    <property type="protein sequence ID" value="KAG4305934.1"/>
    <property type="molecule type" value="Genomic_DNA"/>
</dbReference>
<organism evidence="1 2">
    <name type="scientific">Pneumocystis oryctolagi</name>
    <dbReference type="NCBI Taxonomy" id="42067"/>
    <lineage>
        <taxon>Eukaryota</taxon>
        <taxon>Fungi</taxon>
        <taxon>Dikarya</taxon>
        <taxon>Ascomycota</taxon>
        <taxon>Taphrinomycotina</taxon>
        <taxon>Pneumocystomycetes</taxon>
        <taxon>Pneumocystaceae</taxon>
        <taxon>Pneumocystis</taxon>
    </lineage>
</organism>
<keyword evidence="2" id="KW-1185">Reference proteome</keyword>
<name>A0ACB7CDV4_9ASCO</name>
<comment type="caution">
    <text evidence="1">The sequence shown here is derived from an EMBL/GenBank/DDBJ whole genome shotgun (WGS) entry which is preliminary data.</text>
</comment>
<evidence type="ECO:0000313" key="1">
    <source>
        <dbReference type="EMBL" id="KAG4305934.1"/>
    </source>
</evidence>
<proteinExistence type="predicted"/>
<dbReference type="Proteomes" id="UP000768646">
    <property type="component" value="Unassembled WGS sequence"/>
</dbReference>
<gene>
    <name evidence="1" type="ORF">PORY_000844</name>
</gene>
<accession>A0ACB7CDV4</accession>
<evidence type="ECO:0000313" key="2">
    <source>
        <dbReference type="Proteomes" id="UP000768646"/>
    </source>
</evidence>